<dbReference type="Pfam" id="PF00563">
    <property type="entry name" value="EAL"/>
    <property type="match status" value="1"/>
</dbReference>
<dbReference type="InterPro" id="IPR000014">
    <property type="entry name" value="PAS"/>
</dbReference>
<dbReference type="SUPFAM" id="SSF55073">
    <property type="entry name" value="Nucleotide cyclase"/>
    <property type="match status" value="1"/>
</dbReference>
<dbReference type="SMART" id="SM00086">
    <property type="entry name" value="PAC"/>
    <property type="match status" value="1"/>
</dbReference>
<dbReference type="SMART" id="SM00091">
    <property type="entry name" value="PAS"/>
    <property type="match status" value="1"/>
</dbReference>
<dbReference type="SMART" id="SM00065">
    <property type="entry name" value="GAF"/>
    <property type="match status" value="2"/>
</dbReference>
<dbReference type="RefSeq" id="WP_188805254.1">
    <property type="nucleotide sequence ID" value="NZ_BMOK01000025.1"/>
</dbReference>
<dbReference type="Gene3D" id="3.30.70.270">
    <property type="match status" value="1"/>
</dbReference>
<feature type="domain" description="PAC" evidence="2">
    <location>
        <begin position="454"/>
        <end position="505"/>
    </location>
</feature>
<dbReference type="Pfam" id="PF01590">
    <property type="entry name" value="GAF"/>
    <property type="match status" value="2"/>
</dbReference>
<dbReference type="AlphaFoldDB" id="A0A917S9U0"/>
<dbReference type="NCBIfam" id="TIGR00229">
    <property type="entry name" value="sensory_box"/>
    <property type="match status" value="1"/>
</dbReference>
<dbReference type="InterPro" id="IPR001610">
    <property type="entry name" value="PAC"/>
</dbReference>
<dbReference type="Pfam" id="PF00989">
    <property type="entry name" value="PAS"/>
    <property type="match status" value="1"/>
</dbReference>
<evidence type="ECO:0000313" key="5">
    <source>
        <dbReference type="EMBL" id="GGL65737.1"/>
    </source>
</evidence>
<keyword evidence="6" id="KW-1185">Reference proteome</keyword>
<dbReference type="PROSITE" id="PS50113">
    <property type="entry name" value="PAC"/>
    <property type="match status" value="1"/>
</dbReference>
<gene>
    <name evidence="5" type="ORF">GCM10007968_32200</name>
</gene>
<feature type="domain" description="EAL" evidence="3">
    <location>
        <begin position="679"/>
        <end position="931"/>
    </location>
</feature>
<dbReference type="InterPro" id="IPR000700">
    <property type="entry name" value="PAS-assoc_C"/>
</dbReference>
<dbReference type="CDD" id="cd01949">
    <property type="entry name" value="GGDEF"/>
    <property type="match status" value="1"/>
</dbReference>
<dbReference type="Pfam" id="PF00990">
    <property type="entry name" value="GGDEF"/>
    <property type="match status" value="1"/>
</dbReference>
<dbReference type="InterPro" id="IPR029787">
    <property type="entry name" value="Nucleotide_cyclase"/>
</dbReference>
<dbReference type="Gene3D" id="3.20.20.450">
    <property type="entry name" value="EAL domain"/>
    <property type="match status" value="1"/>
</dbReference>
<accession>A0A917S9U0</accession>
<evidence type="ECO:0000313" key="6">
    <source>
        <dbReference type="Proteomes" id="UP000654670"/>
    </source>
</evidence>
<dbReference type="InterPro" id="IPR013767">
    <property type="entry name" value="PAS_fold"/>
</dbReference>
<evidence type="ECO:0000259" key="3">
    <source>
        <dbReference type="PROSITE" id="PS50883"/>
    </source>
</evidence>
<dbReference type="PROSITE" id="PS50883">
    <property type="entry name" value="EAL"/>
    <property type="match status" value="1"/>
</dbReference>
<feature type="domain" description="PAS" evidence="1">
    <location>
        <begin position="375"/>
        <end position="432"/>
    </location>
</feature>
<dbReference type="SMART" id="SM00267">
    <property type="entry name" value="GGDEF"/>
    <property type="match status" value="1"/>
</dbReference>
<dbReference type="InterPro" id="IPR003018">
    <property type="entry name" value="GAF"/>
</dbReference>
<dbReference type="SUPFAM" id="SSF55781">
    <property type="entry name" value="GAF domain-like"/>
    <property type="match status" value="2"/>
</dbReference>
<dbReference type="NCBIfam" id="TIGR00254">
    <property type="entry name" value="GGDEF"/>
    <property type="match status" value="1"/>
</dbReference>
<comment type="caution">
    <text evidence="5">The sequence shown here is derived from an EMBL/GenBank/DDBJ whole genome shotgun (WGS) entry which is preliminary data.</text>
</comment>
<dbReference type="CDD" id="cd00130">
    <property type="entry name" value="PAS"/>
    <property type="match status" value="1"/>
</dbReference>
<dbReference type="EMBL" id="BMOK01000025">
    <property type="protein sequence ID" value="GGL65737.1"/>
    <property type="molecule type" value="Genomic_DNA"/>
</dbReference>
<proteinExistence type="predicted"/>
<sequence length="944" mass="107459">MQDFARFSKLAKITQLINSKLDLRAALKQVVAAISEEIIQCDTVGIYLAQGDGTFRGYVGKPDVINGTTLDQMVIDPEADQLAQEIIQTKMSVYIQNTAHDTRPDQGPVNAFKIRSLLGLPICYEEELFGLAFLFNYGHPMDLTKMEIESVEAYVNMAAVAIRNTHLFSKQEVLLSEKQILLEATKELSLCVTSQQVFGVCFRFVGKTLKNQNIGVHLLNTLEDKFAPKTLSDESDWKEEDWISVHQKLKVDFTNDPVFKEVIATKKPLFIPDVRLDPRPNRTITEEFAIKGLYILPLIAMGEVTGAIAVVNLDAPRTYTESEKQLAQSIVDATGTALSNILKREKLEEIISVRTTEIREKNMMLENVVSEIQRLSKQNELILNSAGDGIFGLRPDGVVTFCNPKAAEMFRSPVSRIVGKRLEEVVDYLRPDLSNYHFEKSPLYTSLTQGTIQQRNDAYFRRKDGTCFPIEYVSTPIMEQHKIIGAVVTLKDITKRKQMEQKIHHQAYYDAITQLPNRFFLNQKIKEAMVRAKTDDQFLGVMFLDLDHFKLINDTLGHSFGDKILELGAERLSEFMKKDCTFGRIGGDEFLVLVEKVNNLEELSLLSKRMIQSLHHPFTVNGHELFTTASIGISIYPKDAEEAEMLIANADTAMYRSKKQGGNCYHFYSPSMNEESKETASLLYSLHSALERNEFEIYYQPKVNIESCEVIGTEALIRWNHPQFGIVSPEKFIPLAETSGLILNIGEWVLRNACRQTKKWQEMGFPHLSIAVNLTTRQLYQSTIDDIIRRILAETQLDPRYLELELTESVIIQNSAIEKMHKLKNLGLSIAIDDFGTGYSSLRYLKDFPIDNLKIDQSFVQSSKLDPKIKAIISTVINLARQLNLNVTAEGVESEEELVYLKSQFCYTMQGFYFSRPLPAEDLTKLLQSKESRLYRLLKEWSFH</sequence>
<dbReference type="InterPro" id="IPR000160">
    <property type="entry name" value="GGDEF_dom"/>
</dbReference>
<dbReference type="InterPro" id="IPR029016">
    <property type="entry name" value="GAF-like_dom_sf"/>
</dbReference>
<dbReference type="InterPro" id="IPR001633">
    <property type="entry name" value="EAL_dom"/>
</dbReference>
<organism evidence="5 6">
    <name type="scientific">Sporolactobacillus putidus</name>
    <dbReference type="NCBI Taxonomy" id="492735"/>
    <lineage>
        <taxon>Bacteria</taxon>
        <taxon>Bacillati</taxon>
        <taxon>Bacillota</taxon>
        <taxon>Bacilli</taxon>
        <taxon>Bacillales</taxon>
        <taxon>Sporolactobacillaceae</taxon>
        <taxon>Sporolactobacillus</taxon>
    </lineage>
</organism>
<reference evidence="5" key="1">
    <citation type="journal article" date="2014" name="Int. J. Syst. Evol. Microbiol.">
        <title>Complete genome sequence of Corynebacterium casei LMG S-19264T (=DSM 44701T), isolated from a smear-ripened cheese.</title>
        <authorList>
            <consortium name="US DOE Joint Genome Institute (JGI-PGF)"/>
            <person name="Walter F."/>
            <person name="Albersmeier A."/>
            <person name="Kalinowski J."/>
            <person name="Ruckert C."/>
        </authorList>
    </citation>
    <scope>NUCLEOTIDE SEQUENCE</scope>
    <source>
        <strain evidence="5">JCM 15325</strain>
    </source>
</reference>
<dbReference type="FunFam" id="3.20.20.450:FF:000001">
    <property type="entry name" value="Cyclic di-GMP phosphodiesterase yahA"/>
    <property type="match status" value="1"/>
</dbReference>
<dbReference type="InterPro" id="IPR052155">
    <property type="entry name" value="Biofilm_reg_signaling"/>
</dbReference>
<name>A0A917S9U0_9BACL</name>
<dbReference type="PROSITE" id="PS50887">
    <property type="entry name" value="GGDEF"/>
    <property type="match status" value="1"/>
</dbReference>
<protein>
    <submittedName>
        <fullName evidence="5">Uncharacterized protein</fullName>
    </submittedName>
</protein>
<dbReference type="InterPro" id="IPR035965">
    <property type="entry name" value="PAS-like_dom_sf"/>
</dbReference>
<dbReference type="SMART" id="SM00052">
    <property type="entry name" value="EAL"/>
    <property type="match status" value="1"/>
</dbReference>
<dbReference type="CDD" id="cd01948">
    <property type="entry name" value="EAL"/>
    <property type="match status" value="1"/>
</dbReference>
<evidence type="ECO:0000259" key="4">
    <source>
        <dbReference type="PROSITE" id="PS50887"/>
    </source>
</evidence>
<dbReference type="PANTHER" id="PTHR44757">
    <property type="entry name" value="DIGUANYLATE CYCLASE DGCP"/>
    <property type="match status" value="1"/>
</dbReference>
<dbReference type="GO" id="GO:0006355">
    <property type="term" value="P:regulation of DNA-templated transcription"/>
    <property type="evidence" value="ECO:0007669"/>
    <property type="project" value="InterPro"/>
</dbReference>
<dbReference type="SUPFAM" id="SSF55785">
    <property type="entry name" value="PYP-like sensor domain (PAS domain)"/>
    <property type="match status" value="1"/>
</dbReference>
<dbReference type="Proteomes" id="UP000654670">
    <property type="component" value="Unassembled WGS sequence"/>
</dbReference>
<dbReference type="PANTHER" id="PTHR44757:SF2">
    <property type="entry name" value="BIOFILM ARCHITECTURE MAINTENANCE PROTEIN MBAA"/>
    <property type="match status" value="1"/>
</dbReference>
<dbReference type="SUPFAM" id="SSF141868">
    <property type="entry name" value="EAL domain-like"/>
    <property type="match status" value="1"/>
</dbReference>
<dbReference type="InterPro" id="IPR035919">
    <property type="entry name" value="EAL_sf"/>
</dbReference>
<dbReference type="PROSITE" id="PS50112">
    <property type="entry name" value="PAS"/>
    <property type="match status" value="1"/>
</dbReference>
<evidence type="ECO:0000259" key="2">
    <source>
        <dbReference type="PROSITE" id="PS50113"/>
    </source>
</evidence>
<dbReference type="InterPro" id="IPR043128">
    <property type="entry name" value="Rev_trsase/Diguanyl_cyclase"/>
</dbReference>
<reference evidence="5" key="2">
    <citation type="submission" date="2020-09" db="EMBL/GenBank/DDBJ databases">
        <authorList>
            <person name="Sun Q."/>
            <person name="Ohkuma M."/>
        </authorList>
    </citation>
    <scope>NUCLEOTIDE SEQUENCE</scope>
    <source>
        <strain evidence="5">JCM 15325</strain>
    </source>
</reference>
<evidence type="ECO:0000259" key="1">
    <source>
        <dbReference type="PROSITE" id="PS50112"/>
    </source>
</evidence>
<dbReference type="Gene3D" id="3.30.450.20">
    <property type="entry name" value="PAS domain"/>
    <property type="match status" value="1"/>
</dbReference>
<dbReference type="Gene3D" id="3.30.450.40">
    <property type="match status" value="2"/>
</dbReference>
<feature type="domain" description="GGDEF" evidence="4">
    <location>
        <begin position="537"/>
        <end position="670"/>
    </location>
</feature>